<accession>A0A8S0UA72</accession>
<evidence type="ECO:0000313" key="3">
    <source>
        <dbReference type="Proteomes" id="UP000594638"/>
    </source>
</evidence>
<sequence length="108" mass="12624">MKAAFRTATPPHHRRTTRKKKPPPKPQQRRAVQISVSPNTIAKTHQQRPIQHKHYNYQQHTTTSSLFCVRRCSSPLFRTQRWQKKKVKKEAESSRPLASQVSASRLVM</sequence>
<dbReference type="Proteomes" id="UP000594638">
    <property type="component" value="Unassembled WGS sequence"/>
</dbReference>
<evidence type="ECO:0000256" key="1">
    <source>
        <dbReference type="SAM" id="MobiDB-lite"/>
    </source>
</evidence>
<feature type="compositionally biased region" description="Low complexity" evidence="1">
    <location>
        <begin position="1"/>
        <end position="10"/>
    </location>
</feature>
<feature type="compositionally biased region" description="Polar residues" evidence="1">
    <location>
        <begin position="96"/>
        <end position="108"/>
    </location>
</feature>
<feature type="compositionally biased region" description="Basic residues" evidence="1">
    <location>
        <begin position="11"/>
        <end position="23"/>
    </location>
</feature>
<gene>
    <name evidence="2" type="ORF">OLEA9_A064544</name>
</gene>
<name>A0A8S0UA72_OLEEU</name>
<organism evidence="2 3">
    <name type="scientific">Olea europaea subsp. europaea</name>
    <dbReference type="NCBI Taxonomy" id="158383"/>
    <lineage>
        <taxon>Eukaryota</taxon>
        <taxon>Viridiplantae</taxon>
        <taxon>Streptophyta</taxon>
        <taxon>Embryophyta</taxon>
        <taxon>Tracheophyta</taxon>
        <taxon>Spermatophyta</taxon>
        <taxon>Magnoliopsida</taxon>
        <taxon>eudicotyledons</taxon>
        <taxon>Gunneridae</taxon>
        <taxon>Pentapetalae</taxon>
        <taxon>asterids</taxon>
        <taxon>lamiids</taxon>
        <taxon>Lamiales</taxon>
        <taxon>Oleaceae</taxon>
        <taxon>Oleeae</taxon>
        <taxon>Olea</taxon>
    </lineage>
</organism>
<feature type="region of interest" description="Disordered" evidence="1">
    <location>
        <begin position="1"/>
        <end position="50"/>
    </location>
</feature>
<comment type="caution">
    <text evidence="2">The sequence shown here is derived from an EMBL/GenBank/DDBJ whole genome shotgun (WGS) entry which is preliminary data.</text>
</comment>
<dbReference type="AlphaFoldDB" id="A0A8S0UA72"/>
<keyword evidence="3" id="KW-1185">Reference proteome</keyword>
<dbReference type="Gramene" id="OE9A064544T1">
    <property type="protein sequence ID" value="OE9A064544C1"/>
    <property type="gene ID" value="OE9A064544"/>
</dbReference>
<evidence type="ECO:0000313" key="2">
    <source>
        <dbReference type="EMBL" id="CAA3016251.1"/>
    </source>
</evidence>
<dbReference type="EMBL" id="CACTIH010007601">
    <property type="protein sequence ID" value="CAA3016251.1"/>
    <property type="molecule type" value="Genomic_DNA"/>
</dbReference>
<feature type="region of interest" description="Disordered" evidence="1">
    <location>
        <begin position="80"/>
        <end position="108"/>
    </location>
</feature>
<reference evidence="2 3" key="1">
    <citation type="submission" date="2019-12" db="EMBL/GenBank/DDBJ databases">
        <authorList>
            <person name="Alioto T."/>
            <person name="Alioto T."/>
            <person name="Gomez Garrido J."/>
        </authorList>
    </citation>
    <scope>NUCLEOTIDE SEQUENCE [LARGE SCALE GENOMIC DNA]</scope>
</reference>
<proteinExistence type="predicted"/>
<feature type="compositionally biased region" description="Polar residues" evidence="1">
    <location>
        <begin position="34"/>
        <end position="49"/>
    </location>
</feature>
<protein>
    <submittedName>
        <fullName evidence="2">Uncharacterized protein</fullName>
    </submittedName>
</protein>